<dbReference type="PANTHER" id="PTHR36837">
    <property type="entry name" value="POLY(3-HYDROXYALKANOATE) POLYMERASE SUBUNIT PHAC"/>
    <property type="match status" value="1"/>
</dbReference>
<dbReference type="InterPro" id="IPR051321">
    <property type="entry name" value="PHA/PHB_synthase"/>
</dbReference>
<keyword evidence="1" id="KW-0808">Transferase</keyword>
<dbReference type="Proteomes" id="UP000261948">
    <property type="component" value="Unassembled WGS sequence"/>
</dbReference>
<name>A0A373F7H7_COMTE</name>
<keyword evidence="5" id="KW-0378">Hydrolase</keyword>
<proteinExistence type="predicted"/>
<evidence type="ECO:0000259" key="4">
    <source>
        <dbReference type="Pfam" id="PF12551"/>
    </source>
</evidence>
<dbReference type="GO" id="GO:0016746">
    <property type="term" value="F:acyltransferase activity"/>
    <property type="evidence" value="ECO:0007669"/>
    <property type="project" value="UniProtKB-KW"/>
</dbReference>
<dbReference type="SUPFAM" id="SSF53474">
    <property type="entry name" value="alpha/beta-Hydrolases"/>
    <property type="match status" value="1"/>
</dbReference>
<keyword evidence="2" id="KW-0012">Acyltransferase</keyword>
<dbReference type="InterPro" id="IPR029058">
    <property type="entry name" value="AB_hydrolase_fold"/>
</dbReference>
<keyword evidence="6" id="KW-1185">Reference proteome</keyword>
<dbReference type="InterPro" id="IPR010941">
    <property type="entry name" value="PhaC_N"/>
</dbReference>
<dbReference type="Pfam" id="PF12551">
    <property type="entry name" value="PHBC_N"/>
    <property type="match status" value="1"/>
</dbReference>
<dbReference type="AlphaFoldDB" id="A0A373F7H7"/>
<protein>
    <submittedName>
        <fullName evidence="5">Alpha/beta fold hydrolase</fullName>
    </submittedName>
</protein>
<evidence type="ECO:0000256" key="2">
    <source>
        <dbReference type="ARBA" id="ARBA00023315"/>
    </source>
</evidence>
<gene>
    <name evidence="5" type="ORF">DZC30_21920</name>
</gene>
<comment type="caution">
    <text evidence="5">The sequence shown here is derived from an EMBL/GenBank/DDBJ whole genome shotgun (WGS) entry which is preliminary data.</text>
</comment>
<dbReference type="InterPro" id="IPR022211">
    <property type="entry name" value="PHBC_N"/>
</dbReference>
<evidence type="ECO:0000313" key="6">
    <source>
        <dbReference type="Proteomes" id="UP000261948"/>
    </source>
</evidence>
<evidence type="ECO:0000256" key="1">
    <source>
        <dbReference type="ARBA" id="ARBA00022679"/>
    </source>
</evidence>
<sequence length="587" mass="64596">MPNRPTPPSPASPTPSEQLDTYAHALLARKSGSLSPVSSLLAWQDWATHLAASPGKQMDLAHLAAGQAQALAAYVQERLLAAPDKAQAQVAPPVQDRRFADSAWRQWPFWLWHQSFLMTQQWWDAATHGVRGVEPHHEKLVSFWARQWLDMGSPGNQFLTNPVVLSKTAEEMGANLVRGAQHLAEDLRQAASGTAAETPFVVGRDVAITPGKVVLRSRVMELIQYQPSTASVHAEPVLLVPAWIMKYYILDLSQHNSLVKYLVDQGHTVFCISWKNPGAEDRDLGMDDYLRDGFHAALDAVNAIVPQRKVHATGYCLGGTLLAIAAAAMARDGDDRLASLSFFAAQTDFSEPGELGLFIDESQVSLLEAQMAETGYLKASQMAGAFQMLRSYDLLWSRLVHDYLLGERSGVNDLMAWNADATRMPAKMHSQYLRRLFLNDDLSEGRYPVDGRPVSLGSLTLPTFMVGTTTDHVAPWRSVHKLHYLSPAEITFALTTGGHNAGIVNPPKPDSKRRYQLLTRAAGGSYLAPADWEATAPSFAGSWWPAWQQWLAERSDSGSGKRVKPPRMGCTAYPAMADAPGHYVLEK</sequence>
<dbReference type="OrthoDB" id="7208816at2"/>
<reference evidence="5 6" key="1">
    <citation type="submission" date="2018-08" db="EMBL/GenBank/DDBJ databases">
        <title>Comamonas testosteroni strain SWCO2.</title>
        <authorList>
            <person name="Jiang N."/>
            <person name="Zhang X.Z."/>
        </authorList>
    </citation>
    <scope>NUCLEOTIDE SEQUENCE [LARGE SCALE GENOMIC DNA]</scope>
    <source>
        <strain evidence="5 6">SWCO2</strain>
    </source>
</reference>
<feature type="domain" description="Poly-beta-hydroxybutyrate polymerase N-terminal" evidence="3">
    <location>
        <begin position="95"/>
        <end position="262"/>
    </location>
</feature>
<dbReference type="Pfam" id="PF07167">
    <property type="entry name" value="PhaC_N"/>
    <property type="match status" value="1"/>
</dbReference>
<evidence type="ECO:0000259" key="3">
    <source>
        <dbReference type="Pfam" id="PF07167"/>
    </source>
</evidence>
<organism evidence="5 6">
    <name type="scientific">Comamonas testosteroni</name>
    <name type="common">Pseudomonas testosteroni</name>
    <dbReference type="NCBI Taxonomy" id="285"/>
    <lineage>
        <taxon>Bacteria</taxon>
        <taxon>Pseudomonadati</taxon>
        <taxon>Pseudomonadota</taxon>
        <taxon>Betaproteobacteria</taxon>
        <taxon>Burkholderiales</taxon>
        <taxon>Comamonadaceae</taxon>
        <taxon>Comamonas</taxon>
    </lineage>
</organism>
<feature type="domain" description="Poly-beta-hydroxybutyrate polymerase N-terminal" evidence="4">
    <location>
        <begin position="15"/>
        <end position="56"/>
    </location>
</feature>
<accession>A0A373F7H7</accession>
<dbReference type="GO" id="GO:0016787">
    <property type="term" value="F:hydrolase activity"/>
    <property type="evidence" value="ECO:0007669"/>
    <property type="project" value="UniProtKB-KW"/>
</dbReference>
<evidence type="ECO:0000313" key="5">
    <source>
        <dbReference type="EMBL" id="RGE39419.1"/>
    </source>
</evidence>
<dbReference type="GO" id="GO:0042619">
    <property type="term" value="P:poly-hydroxybutyrate biosynthetic process"/>
    <property type="evidence" value="ECO:0007669"/>
    <property type="project" value="InterPro"/>
</dbReference>
<dbReference type="EMBL" id="QURR01000052">
    <property type="protein sequence ID" value="RGE39419.1"/>
    <property type="molecule type" value="Genomic_DNA"/>
</dbReference>
<dbReference type="PANTHER" id="PTHR36837:SF5">
    <property type="entry name" value="POLY-3-HYDROXYBUTYRATE SYNTHASE"/>
    <property type="match status" value="1"/>
</dbReference>
<dbReference type="Gene3D" id="3.40.50.1820">
    <property type="entry name" value="alpha/beta hydrolase"/>
    <property type="match status" value="1"/>
</dbReference>